<dbReference type="InterPro" id="IPR023299">
    <property type="entry name" value="ATPase_P-typ_cyto_dom_N"/>
</dbReference>
<evidence type="ECO:0000256" key="2">
    <source>
        <dbReference type="ARBA" id="ARBA00006024"/>
    </source>
</evidence>
<evidence type="ECO:0000256" key="8">
    <source>
        <dbReference type="ARBA" id="ARBA00039097"/>
    </source>
</evidence>
<dbReference type="InterPro" id="IPR044492">
    <property type="entry name" value="P_typ_ATPase_HD_dom"/>
</dbReference>
<dbReference type="InterPro" id="IPR023298">
    <property type="entry name" value="ATPase_P-typ_TM_dom_sf"/>
</dbReference>
<dbReference type="SUPFAM" id="SSF81653">
    <property type="entry name" value="Calcium ATPase, transduction domain A"/>
    <property type="match status" value="1"/>
</dbReference>
<dbReference type="GO" id="GO:0016887">
    <property type="term" value="F:ATP hydrolysis activity"/>
    <property type="evidence" value="ECO:0007669"/>
    <property type="project" value="InterPro"/>
</dbReference>
<feature type="transmembrane region" description="Helical" evidence="10">
    <location>
        <begin position="75"/>
        <end position="92"/>
    </location>
</feature>
<dbReference type="SFLD" id="SFLDS00003">
    <property type="entry name" value="Haloacid_Dehalogenase"/>
    <property type="match status" value="1"/>
</dbReference>
<accession>A0A2T0U5P2</accession>
<evidence type="ECO:0000313" key="13">
    <source>
        <dbReference type="Proteomes" id="UP000238034"/>
    </source>
</evidence>
<dbReference type="GO" id="GO:0005524">
    <property type="term" value="F:ATP binding"/>
    <property type="evidence" value="ECO:0007669"/>
    <property type="project" value="UniProtKB-UniRule"/>
</dbReference>
<gene>
    <name evidence="12" type="ORF">B0I27_104222</name>
</gene>
<dbReference type="Gene3D" id="2.70.150.10">
    <property type="entry name" value="Calcium-transporting ATPase, cytoplasmic transduction domain A"/>
    <property type="match status" value="1"/>
</dbReference>
<keyword evidence="10" id="KW-1003">Cell membrane</keyword>
<evidence type="ECO:0000313" key="12">
    <source>
        <dbReference type="EMBL" id="PRY53212.1"/>
    </source>
</evidence>
<dbReference type="InterPro" id="IPR027256">
    <property type="entry name" value="P-typ_ATPase_IB"/>
</dbReference>
<evidence type="ECO:0000256" key="9">
    <source>
        <dbReference type="ARBA" id="ARBA00047308"/>
    </source>
</evidence>
<organism evidence="12 13">
    <name type="scientific">Arcticibacter pallidicorallinus</name>
    <dbReference type="NCBI Taxonomy" id="1259464"/>
    <lineage>
        <taxon>Bacteria</taxon>
        <taxon>Pseudomonadati</taxon>
        <taxon>Bacteroidota</taxon>
        <taxon>Sphingobacteriia</taxon>
        <taxon>Sphingobacteriales</taxon>
        <taxon>Sphingobacteriaceae</taxon>
        <taxon>Arcticibacter</taxon>
    </lineage>
</organism>
<proteinExistence type="inferred from homology"/>
<dbReference type="InterPro" id="IPR051014">
    <property type="entry name" value="Cation_Transport_ATPase_IB"/>
</dbReference>
<name>A0A2T0U5P2_9SPHI</name>
<dbReference type="NCBIfam" id="TIGR01525">
    <property type="entry name" value="ATPase-IB_hvy"/>
    <property type="match status" value="1"/>
</dbReference>
<keyword evidence="13" id="KW-1185">Reference proteome</keyword>
<dbReference type="EMBL" id="PVTH01000004">
    <property type="protein sequence ID" value="PRY53212.1"/>
    <property type="molecule type" value="Genomic_DNA"/>
</dbReference>
<dbReference type="GO" id="GO:0015086">
    <property type="term" value="F:cadmium ion transmembrane transporter activity"/>
    <property type="evidence" value="ECO:0007669"/>
    <property type="project" value="TreeGrafter"/>
</dbReference>
<dbReference type="GO" id="GO:0046872">
    <property type="term" value="F:metal ion binding"/>
    <property type="evidence" value="ECO:0007669"/>
    <property type="project" value="UniProtKB-KW"/>
</dbReference>
<keyword evidence="6 10" id="KW-1133">Transmembrane helix</keyword>
<evidence type="ECO:0000256" key="1">
    <source>
        <dbReference type="ARBA" id="ARBA00004370"/>
    </source>
</evidence>
<keyword evidence="4 10" id="KW-0479">Metal-binding</keyword>
<dbReference type="PROSITE" id="PS00154">
    <property type="entry name" value="ATPASE_E1_E2"/>
    <property type="match status" value="1"/>
</dbReference>
<reference evidence="12 13" key="1">
    <citation type="submission" date="2018-03" db="EMBL/GenBank/DDBJ databases">
        <title>Genomic Encyclopedia of Type Strains, Phase III (KMG-III): the genomes of soil and plant-associated and newly described type strains.</title>
        <authorList>
            <person name="Whitman W."/>
        </authorList>
    </citation>
    <scope>NUCLEOTIDE SEQUENCE [LARGE SCALE GENOMIC DNA]</scope>
    <source>
        <strain evidence="12 13">CGMCC 1.9313</strain>
    </source>
</reference>
<dbReference type="GO" id="GO:0005886">
    <property type="term" value="C:plasma membrane"/>
    <property type="evidence" value="ECO:0007669"/>
    <property type="project" value="UniProtKB-SubCell"/>
</dbReference>
<dbReference type="InterPro" id="IPR036412">
    <property type="entry name" value="HAD-like_sf"/>
</dbReference>
<comment type="subcellular location">
    <subcellularLocation>
        <location evidence="10">Cell membrane</location>
    </subcellularLocation>
    <subcellularLocation>
        <location evidence="1">Membrane</location>
    </subcellularLocation>
</comment>
<dbReference type="EC" id="7.2.2.12" evidence="8"/>
<feature type="transmembrane region" description="Helical" evidence="10">
    <location>
        <begin position="606"/>
        <end position="626"/>
    </location>
</feature>
<protein>
    <recommendedName>
        <fullName evidence="8">P-type Zn(2+) transporter</fullName>
        <ecNumber evidence="8">7.2.2.12</ecNumber>
    </recommendedName>
</protein>
<dbReference type="Pfam" id="PF00702">
    <property type="entry name" value="Hydrolase"/>
    <property type="match status" value="1"/>
</dbReference>
<feature type="transmembrane region" description="Helical" evidence="10">
    <location>
        <begin position="277"/>
        <end position="297"/>
    </location>
</feature>
<dbReference type="NCBIfam" id="TIGR01512">
    <property type="entry name" value="ATPase-IB2_Cd"/>
    <property type="match status" value="1"/>
</dbReference>
<keyword evidence="3 10" id="KW-0812">Transmembrane</keyword>
<feature type="domain" description="P-type ATPase A" evidence="11">
    <location>
        <begin position="159"/>
        <end position="258"/>
    </location>
</feature>
<evidence type="ECO:0000256" key="5">
    <source>
        <dbReference type="ARBA" id="ARBA00022967"/>
    </source>
</evidence>
<dbReference type="InterPro" id="IPR008250">
    <property type="entry name" value="ATPase_P-typ_transduc_dom_A_sf"/>
</dbReference>
<dbReference type="NCBIfam" id="TIGR01494">
    <property type="entry name" value="ATPase_P-type"/>
    <property type="match status" value="1"/>
</dbReference>
<feature type="transmembrane region" description="Helical" evidence="10">
    <location>
        <begin position="632"/>
        <end position="651"/>
    </location>
</feature>
<sequence>MEEKKNNLQLKELTNITHPGHEQHIAPNQGGHNNGKDSIKKNEVLTHWDLLLALLILIVELVMEFGFNYELSRPVSFAVNAVAYILAGREVLNLAFRKASRGDLFNEFVLMSVATLGAFYIEEYSEGVAVMVFYQIGEWFQDSAVSRAKRNIKALLDIRPDEVTVLRNGTFQIVNPSEVALGETIQVKPGEKVALDGALVSESASFNTAALTGESKPDTKYKSESILAGMINLNTVAEIEVRSLFKDSKLSKILEMVQDATARKSQTQLFISRFAKVYTPIVFFLALALVVLPYFFVEEYVFRDWLYRGLVFLVISCPCALVVSIPLGYFGGIGLASRNGILFKGGNFLDVMTKVNAVVMDKTGTLTKGVFKVQEVVSSGIEEQRLIRITAALEKNSTHPAGKAIVEHAGDILGNLSASKVEEIAGHGLKGEVEEREVLAGNLKLLEKFNISYPSEIKEIAYTIVVVSIDRTYAGYITIADEVKEDAAAVIKELHRLNIKTVMLSGDKQSVVDAVANQIGLDEAYGDLLPEGKVEKVQSLKDQGFRIAFAGDGVNDAPVVALADAGIAMGGLGSDATIETADVVIQNDQPSKIVSAIKAGKLTRNIVWQNIIMAMAVKIVVLTLGAGGMANLWEAVIADVGVALLAILNAVRIQRMQL</sequence>
<dbReference type="SUPFAM" id="SSF56784">
    <property type="entry name" value="HAD-like"/>
    <property type="match status" value="1"/>
</dbReference>
<dbReference type="InterPro" id="IPR001757">
    <property type="entry name" value="P_typ_ATPase"/>
</dbReference>
<keyword evidence="5" id="KW-1278">Translocase</keyword>
<dbReference type="PRINTS" id="PR00120">
    <property type="entry name" value="HATPASE"/>
</dbReference>
<dbReference type="SUPFAM" id="SSF81665">
    <property type="entry name" value="Calcium ATPase, transmembrane domain M"/>
    <property type="match status" value="1"/>
</dbReference>
<evidence type="ECO:0000256" key="4">
    <source>
        <dbReference type="ARBA" id="ARBA00022723"/>
    </source>
</evidence>
<dbReference type="GO" id="GO:0016463">
    <property type="term" value="F:P-type zinc transporter activity"/>
    <property type="evidence" value="ECO:0007669"/>
    <property type="project" value="UniProtKB-EC"/>
</dbReference>
<keyword evidence="10" id="KW-0547">Nucleotide-binding</keyword>
<dbReference type="PANTHER" id="PTHR48085:SF5">
    <property type="entry name" value="CADMIUM_ZINC-TRANSPORTING ATPASE HMA4-RELATED"/>
    <property type="match status" value="1"/>
</dbReference>
<evidence type="ECO:0000256" key="3">
    <source>
        <dbReference type="ARBA" id="ARBA00022692"/>
    </source>
</evidence>
<dbReference type="Gene3D" id="3.40.50.1000">
    <property type="entry name" value="HAD superfamily/HAD-like"/>
    <property type="match status" value="1"/>
</dbReference>
<dbReference type="OrthoDB" id="9770315at2"/>
<dbReference type="Proteomes" id="UP000238034">
    <property type="component" value="Unassembled WGS sequence"/>
</dbReference>
<dbReference type="SFLD" id="SFLDG00002">
    <property type="entry name" value="C1.7:_P-type_atpase_like"/>
    <property type="match status" value="1"/>
</dbReference>
<evidence type="ECO:0000256" key="6">
    <source>
        <dbReference type="ARBA" id="ARBA00022989"/>
    </source>
</evidence>
<dbReference type="RefSeq" id="WP_106292788.1">
    <property type="nucleotide sequence ID" value="NZ_PVTH01000004.1"/>
</dbReference>
<dbReference type="Gene3D" id="3.40.1110.10">
    <property type="entry name" value="Calcium-transporting ATPase, cytoplasmic domain N"/>
    <property type="match status" value="1"/>
</dbReference>
<dbReference type="PANTHER" id="PTHR48085">
    <property type="entry name" value="CADMIUM/ZINC-TRANSPORTING ATPASE HMA2-RELATED"/>
    <property type="match status" value="1"/>
</dbReference>
<dbReference type="InterPro" id="IPR023214">
    <property type="entry name" value="HAD_sf"/>
</dbReference>
<comment type="catalytic activity">
    <reaction evidence="9">
        <text>Zn(2+)(in) + ATP + H2O = Zn(2+)(out) + ADP + phosphate + H(+)</text>
        <dbReference type="Rhea" id="RHEA:20621"/>
        <dbReference type="ChEBI" id="CHEBI:15377"/>
        <dbReference type="ChEBI" id="CHEBI:15378"/>
        <dbReference type="ChEBI" id="CHEBI:29105"/>
        <dbReference type="ChEBI" id="CHEBI:30616"/>
        <dbReference type="ChEBI" id="CHEBI:43474"/>
        <dbReference type="ChEBI" id="CHEBI:456216"/>
        <dbReference type="EC" id="7.2.2.12"/>
    </reaction>
</comment>
<dbReference type="InterPro" id="IPR059000">
    <property type="entry name" value="ATPase_P-type_domA"/>
</dbReference>
<evidence type="ECO:0000256" key="10">
    <source>
        <dbReference type="RuleBase" id="RU362081"/>
    </source>
</evidence>
<dbReference type="InterPro" id="IPR018303">
    <property type="entry name" value="ATPase_P-typ_P_site"/>
</dbReference>
<evidence type="ECO:0000259" key="11">
    <source>
        <dbReference type="Pfam" id="PF00122"/>
    </source>
</evidence>
<keyword evidence="10" id="KW-0067">ATP-binding</keyword>
<dbReference type="AlphaFoldDB" id="A0A2T0U5P2"/>
<evidence type="ECO:0000256" key="7">
    <source>
        <dbReference type="ARBA" id="ARBA00023136"/>
    </source>
</evidence>
<comment type="caution">
    <text evidence="12">The sequence shown here is derived from an EMBL/GenBank/DDBJ whole genome shotgun (WGS) entry which is preliminary data.</text>
</comment>
<dbReference type="Pfam" id="PF00122">
    <property type="entry name" value="E1-E2_ATPase"/>
    <property type="match status" value="1"/>
</dbReference>
<dbReference type="SFLD" id="SFLDF00027">
    <property type="entry name" value="p-type_atpase"/>
    <property type="match status" value="1"/>
</dbReference>
<keyword evidence="7 10" id="KW-0472">Membrane</keyword>
<comment type="similarity">
    <text evidence="2 10">Belongs to the cation transport ATPase (P-type) (TC 3.A.3) family. Type IB subfamily.</text>
</comment>
<feature type="transmembrane region" description="Helical" evidence="10">
    <location>
        <begin position="50"/>
        <end position="69"/>
    </location>
</feature>
<dbReference type="PRINTS" id="PR00119">
    <property type="entry name" value="CATATPASE"/>
</dbReference>
<feature type="transmembrane region" description="Helical" evidence="10">
    <location>
        <begin position="309"/>
        <end position="330"/>
    </location>
</feature>